<comment type="caution">
    <text evidence="3">The sequence shown here is derived from an EMBL/GenBank/DDBJ whole genome shotgun (WGS) entry which is preliminary data.</text>
</comment>
<name>A0A835A4N5_9POAL</name>
<dbReference type="SUPFAM" id="SSF52777">
    <property type="entry name" value="CoA-dependent acyltransferases"/>
    <property type="match status" value="1"/>
</dbReference>
<dbReference type="PANTHER" id="PTHR31625">
    <property type="match status" value="1"/>
</dbReference>
<protein>
    <submittedName>
        <fullName evidence="3">Uncharacterized protein</fullName>
    </submittedName>
</protein>
<dbReference type="Pfam" id="PF02458">
    <property type="entry name" value="Transferase"/>
    <property type="match status" value="1"/>
</dbReference>
<evidence type="ECO:0000313" key="4">
    <source>
        <dbReference type="Proteomes" id="UP000636709"/>
    </source>
</evidence>
<dbReference type="Gene3D" id="3.30.559.10">
    <property type="entry name" value="Chloramphenicol acetyltransferase-like domain"/>
    <property type="match status" value="1"/>
</dbReference>
<proteinExistence type="predicted"/>
<dbReference type="InterPro" id="IPR051504">
    <property type="entry name" value="Plant_metabolite_acyltrans"/>
</dbReference>
<dbReference type="InterPro" id="IPR023213">
    <property type="entry name" value="CAT-like_dom_sf"/>
</dbReference>
<evidence type="ECO:0000313" key="3">
    <source>
        <dbReference type="EMBL" id="KAF8649702.1"/>
    </source>
</evidence>
<organism evidence="3 4">
    <name type="scientific">Digitaria exilis</name>
    <dbReference type="NCBI Taxonomy" id="1010633"/>
    <lineage>
        <taxon>Eukaryota</taxon>
        <taxon>Viridiplantae</taxon>
        <taxon>Streptophyta</taxon>
        <taxon>Embryophyta</taxon>
        <taxon>Tracheophyta</taxon>
        <taxon>Spermatophyta</taxon>
        <taxon>Magnoliopsida</taxon>
        <taxon>Liliopsida</taxon>
        <taxon>Poales</taxon>
        <taxon>Poaceae</taxon>
        <taxon>PACMAD clade</taxon>
        <taxon>Panicoideae</taxon>
        <taxon>Panicodae</taxon>
        <taxon>Paniceae</taxon>
        <taxon>Anthephorinae</taxon>
        <taxon>Digitaria</taxon>
    </lineage>
</organism>
<dbReference type="EMBL" id="JACEFO010002753">
    <property type="protein sequence ID" value="KAF8649702.1"/>
    <property type="molecule type" value="Genomic_DNA"/>
</dbReference>
<sequence>MSPVRIVDVSTVAVPAKATLPPEAIKLNAMEDDAAVHPILRRRPAAALRHRRTATLANNFAPLASKIVHLAETGDVAIRRPTSDDDGVEFVRAESDADVRRLAGDEEHDLDMTVLPPARSGAGRHGGGVALGLTVHHAVADGRSLWRFVEARGAACRGDTLPQPPPCFDRSRVKLHGDCEEITEQVLHEASGEGAPRRAAIREMAEDPVAGWEFMRGIAIGTDGLSMDRLVHVSGSSRYEAADFGMNPDGEVALFRARDGHGVQLSVSMPHRDDQPFKSLFLQLLLSDE</sequence>
<keyword evidence="2" id="KW-0012">Acyltransferase</keyword>
<dbReference type="Proteomes" id="UP000636709">
    <property type="component" value="Unassembled WGS sequence"/>
</dbReference>
<evidence type="ECO:0000256" key="1">
    <source>
        <dbReference type="ARBA" id="ARBA00022679"/>
    </source>
</evidence>
<keyword evidence="1" id="KW-0808">Transferase</keyword>
<dbReference type="AlphaFoldDB" id="A0A835A4N5"/>
<gene>
    <name evidence="3" type="ORF">HU200_064243</name>
</gene>
<reference evidence="3" key="1">
    <citation type="submission" date="2020-07" db="EMBL/GenBank/DDBJ databases">
        <title>Genome sequence and genetic diversity analysis of an under-domesticated orphan crop, white fonio (Digitaria exilis).</title>
        <authorList>
            <person name="Bennetzen J.L."/>
            <person name="Chen S."/>
            <person name="Ma X."/>
            <person name="Wang X."/>
            <person name="Yssel A.E.J."/>
            <person name="Chaluvadi S.R."/>
            <person name="Johnson M."/>
            <person name="Gangashetty P."/>
            <person name="Hamidou F."/>
            <person name="Sanogo M.D."/>
            <person name="Zwaenepoel A."/>
            <person name="Wallace J."/>
            <person name="Van De Peer Y."/>
            <person name="Van Deynze A."/>
        </authorList>
    </citation>
    <scope>NUCLEOTIDE SEQUENCE</scope>
    <source>
        <tissue evidence="3">Leaves</tissue>
    </source>
</reference>
<evidence type="ECO:0000256" key="2">
    <source>
        <dbReference type="ARBA" id="ARBA00023315"/>
    </source>
</evidence>
<keyword evidence="4" id="KW-1185">Reference proteome</keyword>
<dbReference type="GO" id="GO:0016747">
    <property type="term" value="F:acyltransferase activity, transferring groups other than amino-acyl groups"/>
    <property type="evidence" value="ECO:0007669"/>
    <property type="project" value="UniProtKB-ARBA"/>
</dbReference>
<accession>A0A835A4N5</accession>
<dbReference type="OrthoDB" id="1862401at2759"/>